<reference evidence="2" key="1">
    <citation type="submission" date="2021-02" db="EMBL/GenBank/DDBJ databases">
        <authorList>
            <person name="Dougan E. K."/>
            <person name="Rhodes N."/>
            <person name="Thang M."/>
            <person name="Chan C."/>
        </authorList>
    </citation>
    <scope>NUCLEOTIDE SEQUENCE</scope>
</reference>
<feature type="region of interest" description="Disordered" evidence="1">
    <location>
        <begin position="556"/>
        <end position="581"/>
    </location>
</feature>
<name>A0A813HG33_POLGL</name>
<feature type="compositionally biased region" description="Basic and acidic residues" evidence="1">
    <location>
        <begin position="70"/>
        <end position="85"/>
    </location>
</feature>
<dbReference type="AlphaFoldDB" id="A0A813HG33"/>
<dbReference type="OrthoDB" id="48247at2759"/>
<evidence type="ECO:0000313" key="2">
    <source>
        <dbReference type="EMBL" id="CAE8637339.1"/>
    </source>
</evidence>
<sequence>MEALGRRELVEYLQSHCSLEFLRSHGLNKSVSLVLKSGGSKQRLLEVLQLARAATASSVPDQSAGSQSPRLERLSSDGLTQKDEEEHKLQGAIELALARLPGCGRSAVVVLHEDCSQDLRIFGPSARAGDGHETNAQGQLDTVLFVLGAVRDMTSAELRIVEAAASKLRLPLVRCRIGATAEFTSKVVRCLAAAHHHMLVMPAVHQALLGAKSTSGDRQQHAHLDENGDAGPSLLRLSVIAQLPVVRDAITTEISSRATLLPLVQLCVSTLWRSGMGGELAASDPASVTSRRVEPQLRLLFADGDSLMLGSAFVAGLSSSHRAAPTERQVLEGLVARCAKRRAKLEQVACSDNSAVAVTSSGDKAWSREVTKALAWGGPASAALIVAGSTKPSELPCLPELSSLPQATSSRTAAPSAEHVVLLLPSGSSQGEAAATKACELAALPVALVNAAAGSAPSAVALLQFMHYCGRLQTALRSLPLGFASGTSASAPSKAKEAEKKPKVKETVLPRKKRKARLLQESAEEPNLRQQKSEEGERSSANFKVQARVAEETVQEVAGAESRQKRHQRKALRKSAAKRNAEGTQVGDNFYWGGLQTPCRPPGCGKLQPWRYTHDAGVPKMQNGCVKSCDEYVSAKVAQGGQDFGAPVAQGKKPVASQQPSPPRWQHVYEWMYGAKSTCEPSEQQKPWLEEVISVHCLQWKWYESDDTDGGTGLSCDDFRSCWAGGVVAAAGMPDTGIPDFRYDGEGLKDKQWGTQQFRCEVVGTGVVGAGVRGVNGIASAPAQIQHLAGITFLDGIRTSLTPGVGQTCHPTKSKFRLGDLAYPLEDFKIDYFFVDTNVFDAFDPYAVPGHNICSPAPGGPGTPALELGELEAFKLLGTDASSRSGEVDGKTGPFNVWQCQMPSCASVSQFEEELTKSNRDGVAASRDGRAETQFLLAPPIHEFRYGFMKLEPRKDEIIARHARG</sequence>
<feature type="region of interest" description="Disordered" evidence="1">
    <location>
        <begin position="58"/>
        <end position="85"/>
    </location>
</feature>
<feature type="region of interest" description="Disordered" evidence="1">
    <location>
        <begin position="487"/>
        <end position="543"/>
    </location>
</feature>
<keyword evidence="3" id="KW-1185">Reference proteome</keyword>
<feature type="compositionally biased region" description="Basic residues" evidence="1">
    <location>
        <begin position="564"/>
        <end position="577"/>
    </location>
</feature>
<evidence type="ECO:0000313" key="3">
    <source>
        <dbReference type="Proteomes" id="UP000654075"/>
    </source>
</evidence>
<feature type="compositionally biased region" description="Polar residues" evidence="1">
    <location>
        <begin position="58"/>
        <end position="69"/>
    </location>
</feature>
<evidence type="ECO:0000256" key="1">
    <source>
        <dbReference type="SAM" id="MobiDB-lite"/>
    </source>
</evidence>
<accession>A0A813HG33</accession>
<proteinExistence type="predicted"/>
<dbReference type="Proteomes" id="UP000654075">
    <property type="component" value="Unassembled WGS sequence"/>
</dbReference>
<dbReference type="EMBL" id="CAJNNV010031683">
    <property type="protein sequence ID" value="CAE8637339.1"/>
    <property type="molecule type" value="Genomic_DNA"/>
</dbReference>
<organism evidence="2 3">
    <name type="scientific">Polarella glacialis</name>
    <name type="common">Dinoflagellate</name>
    <dbReference type="NCBI Taxonomy" id="89957"/>
    <lineage>
        <taxon>Eukaryota</taxon>
        <taxon>Sar</taxon>
        <taxon>Alveolata</taxon>
        <taxon>Dinophyceae</taxon>
        <taxon>Suessiales</taxon>
        <taxon>Suessiaceae</taxon>
        <taxon>Polarella</taxon>
    </lineage>
</organism>
<comment type="caution">
    <text evidence="2">The sequence shown here is derived from an EMBL/GenBank/DDBJ whole genome shotgun (WGS) entry which is preliminary data.</text>
</comment>
<protein>
    <submittedName>
        <fullName evidence="2">Uncharacterized protein</fullName>
    </submittedName>
</protein>
<feature type="compositionally biased region" description="Basic and acidic residues" evidence="1">
    <location>
        <begin position="494"/>
        <end position="509"/>
    </location>
</feature>
<gene>
    <name evidence="2" type="ORF">PGLA1383_LOCUS52706</name>
</gene>